<dbReference type="PANTHER" id="PTHR40074:SF2">
    <property type="entry name" value="O-ACETYLTRANSFERASE WECH"/>
    <property type="match status" value="1"/>
</dbReference>
<evidence type="ECO:0000256" key="3">
    <source>
        <dbReference type="ARBA" id="ARBA00022475"/>
    </source>
</evidence>
<feature type="transmembrane region" description="Helical" evidence="7">
    <location>
        <begin position="229"/>
        <end position="249"/>
    </location>
</feature>
<dbReference type="GO" id="GO:0009246">
    <property type="term" value="P:enterobacterial common antigen biosynthetic process"/>
    <property type="evidence" value="ECO:0007669"/>
    <property type="project" value="TreeGrafter"/>
</dbReference>
<dbReference type="EMBL" id="WSZI01000008">
    <property type="protein sequence ID" value="MWN20598.1"/>
    <property type="molecule type" value="Genomic_DNA"/>
</dbReference>
<dbReference type="Proteomes" id="UP000478636">
    <property type="component" value="Unassembled WGS sequence"/>
</dbReference>
<keyword evidence="4 7" id="KW-0812">Transmembrane</keyword>
<evidence type="ECO:0000313" key="10">
    <source>
        <dbReference type="Proteomes" id="UP000478636"/>
    </source>
</evidence>
<keyword evidence="9" id="KW-0012">Acyltransferase</keyword>
<feature type="domain" description="Acyltransferase 3" evidence="8">
    <location>
        <begin position="6"/>
        <end position="307"/>
    </location>
</feature>
<gene>
    <name evidence="9" type="ORF">GQS40_01300</name>
</gene>
<evidence type="ECO:0000256" key="7">
    <source>
        <dbReference type="SAM" id="Phobius"/>
    </source>
</evidence>
<keyword evidence="9" id="KW-0808">Transferase</keyword>
<keyword evidence="5 7" id="KW-1133">Transmembrane helix</keyword>
<comment type="subcellular location">
    <subcellularLocation>
        <location evidence="1">Cell membrane</location>
        <topology evidence="1">Multi-pass membrane protein</topology>
    </subcellularLocation>
</comment>
<dbReference type="Pfam" id="PF01757">
    <property type="entry name" value="Acyl_transf_3"/>
    <property type="match status" value="1"/>
</dbReference>
<sequence>MAAKRIAWLDFAKGVTIFLVVIVHVVEGVYKTGQFPAQQNISTNIMGVLFTVVMPVFFALSGYVYTPPQNGRQYIIGIGKKLVNLGVPYVIFSVLYVCLQHGSQAVHHLNSWQDLAHIYALPIGYLWYLYVLFFVYGVVGLLTLLRLSRLIQGIIYSLFLWLAVTHTTALPYALTGVLMWTSSFYIGYVFKQRPTWLTHWLTVSLSGLLFVGGLAWQMHQGHDWFTTDMMTTTDVWAKLASVPLFLFLYQKNRGGLVSRYFTTYGRYSLIIYLVHAPMASIGRVLLLKLGVNYYALLLVLLVAFAWGASLMVIYGTRKWPLLNAVFNPVAYIRQIASPKQGLDEQLKF</sequence>
<accession>A0A6L7A984</accession>
<evidence type="ECO:0000313" key="9">
    <source>
        <dbReference type="EMBL" id="MWN20598.1"/>
    </source>
</evidence>
<organism evidence="9 10">
    <name type="scientific">Leuconostoc lactis</name>
    <dbReference type="NCBI Taxonomy" id="1246"/>
    <lineage>
        <taxon>Bacteria</taxon>
        <taxon>Bacillati</taxon>
        <taxon>Bacillota</taxon>
        <taxon>Bacilli</taxon>
        <taxon>Lactobacillales</taxon>
        <taxon>Lactobacillaceae</taxon>
        <taxon>Leuconostoc</taxon>
    </lineage>
</organism>
<evidence type="ECO:0000256" key="6">
    <source>
        <dbReference type="ARBA" id="ARBA00023136"/>
    </source>
</evidence>
<keyword evidence="3" id="KW-1003">Cell membrane</keyword>
<protein>
    <submittedName>
        <fullName evidence="9">Acyltransferase family protein</fullName>
    </submittedName>
</protein>
<feature type="transmembrane region" description="Helical" evidence="7">
    <location>
        <begin position="125"/>
        <end position="145"/>
    </location>
</feature>
<evidence type="ECO:0000256" key="4">
    <source>
        <dbReference type="ARBA" id="ARBA00022692"/>
    </source>
</evidence>
<keyword evidence="6 7" id="KW-0472">Membrane</keyword>
<feature type="transmembrane region" description="Helical" evidence="7">
    <location>
        <begin position="45"/>
        <end position="65"/>
    </location>
</feature>
<dbReference type="AlphaFoldDB" id="A0A6L7A984"/>
<evidence type="ECO:0000256" key="5">
    <source>
        <dbReference type="ARBA" id="ARBA00022989"/>
    </source>
</evidence>
<comment type="similarity">
    <text evidence="2">Belongs to the acyltransferase 3 family.</text>
</comment>
<dbReference type="RefSeq" id="WP_029510308.1">
    <property type="nucleotide sequence ID" value="NZ_DAITWI010000007.1"/>
</dbReference>
<evidence type="ECO:0000256" key="1">
    <source>
        <dbReference type="ARBA" id="ARBA00004651"/>
    </source>
</evidence>
<evidence type="ECO:0000256" key="2">
    <source>
        <dbReference type="ARBA" id="ARBA00007400"/>
    </source>
</evidence>
<feature type="transmembrane region" description="Helical" evidence="7">
    <location>
        <begin position="86"/>
        <end position="105"/>
    </location>
</feature>
<feature type="transmembrane region" description="Helical" evidence="7">
    <location>
        <begin position="293"/>
        <end position="314"/>
    </location>
</feature>
<feature type="transmembrane region" description="Helical" evidence="7">
    <location>
        <begin position="269"/>
        <end position="287"/>
    </location>
</feature>
<dbReference type="PANTHER" id="PTHR40074">
    <property type="entry name" value="O-ACETYLTRANSFERASE WECH"/>
    <property type="match status" value="1"/>
</dbReference>
<dbReference type="GO" id="GO:0016413">
    <property type="term" value="F:O-acetyltransferase activity"/>
    <property type="evidence" value="ECO:0007669"/>
    <property type="project" value="TreeGrafter"/>
</dbReference>
<evidence type="ECO:0000259" key="8">
    <source>
        <dbReference type="Pfam" id="PF01757"/>
    </source>
</evidence>
<dbReference type="GO" id="GO:0005886">
    <property type="term" value="C:plasma membrane"/>
    <property type="evidence" value="ECO:0007669"/>
    <property type="project" value="UniProtKB-SubCell"/>
</dbReference>
<comment type="caution">
    <text evidence="9">The sequence shown here is derived from an EMBL/GenBank/DDBJ whole genome shotgun (WGS) entry which is preliminary data.</text>
</comment>
<feature type="transmembrane region" description="Helical" evidence="7">
    <location>
        <begin position="197"/>
        <end position="217"/>
    </location>
</feature>
<reference evidence="9 10" key="1">
    <citation type="submission" date="2019-12" db="EMBL/GenBank/DDBJ databases">
        <title>Complete genome sequence of Leuconostoc lactis strain AVN1 provides insights into metabolic potential.</title>
        <authorList>
            <person name="Besrour N."/>
            <person name="Najjari A."/>
            <person name="Fhoula I."/>
            <person name="Jaballah S."/>
            <person name="Klibi N."/>
            <person name="Ouzari H.I."/>
        </authorList>
    </citation>
    <scope>NUCLEOTIDE SEQUENCE [LARGE SCALE GENOMIC DNA]</scope>
    <source>
        <strain evidence="9 10">AVN1</strain>
    </source>
</reference>
<feature type="transmembrane region" description="Helical" evidence="7">
    <location>
        <begin position="7"/>
        <end position="25"/>
    </location>
</feature>
<proteinExistence type="inferred from homology"/>
<name>A0A6L7A984_LEULA</name>
<dbReference type="InterPro" id="IPR002656">
    <property type="entry name" value="Acyl_transf_3_dom"/>
</dbReference>